<proteinExistence type="inferred from homology"/>
<keyword evidence="3" id="KW-0687">Ribonucleoprotein</keyword>
<name>A0ABR3YA23_9PEZI</name>
<protein>
    <recommendedName>
        <fullName evidence="6">KOW domain-containing protein</fullName>
    </recommendedName>
</protein>
<evidence type="ECO:0000256" key="3">
    <source>
        <dbReference type="ARBA" id="ARBA00023274"/>
    </source>
</evidence>
<dbReference type="Gene3D" id="2.30.30.30">
    <property type="match status" value="1"/>
</dbReference>
<dbReference type="SUPFAM" id="SSF50104">
    <property type="entry name" value="Translation proteins SH3-like domain"/>
    <property type="match status" value="1"/>
</dbReference>
<accession>A0ABR3YA23</accession>
<reference evidence="4 5" key="1">
    <citation type="journal article" date="2024" name="Commun. Biol.">
        <title>Comparative genomic analysis of thermophilic fungi reveals convergent evolutionary adaptations and gene losses.</title>
        <authorList>
            <person name="Steindorff A.S."/>
            <person name="Aguilar-Pontes M.V."/>
            <person name="Robinson A.J."/>
            <person name="Andreopoulos B."/>
            <person name="LaButti K."/>
            <person name="Kuo A."/>
            <person name="Mondo S."/>
            <person name="Riley R."/>
            <person name="Otillar R."/>
            <person name="Haridas S."/>
            <person name="Lipzen A."/>
            <person name="Grimwood J."/>
            <person name="Schmutz J."/>
            <person name="Clum A."/>
            <person name="Reid I.D."/>
            <person name="Moisan M.C."/>
            <person name="Butler G."/>
            <person name="Nguyen T.T.M."/>
            <person name="Dewar K."/>
            <person name="Conant G."/>
            <person name="Drula E."/>
            <person name="Henrissat B."/>
            <person name="Hansel C."/>
            <person name="Singer S."/>
            <person name="Hutchinson M.I."/>
            <person name="de Vries R.P."/>
            <person name="Natvig D.O."/>
            <person name="Powell A.J."/>
            <person name="Tsang A."/>
            <person name="Grigoriev I.V."/>
        </authorList>
    </citation>
    <scope>NUCLEOTIDE SEQUENCE [LARGE SCALE GENOMIC DNA]</scope>
    <source>
        <strain evidence="4 5">ATCC 24622</strain>
    </source>
</reference>
<dbReference type="PANTHER" id="PTHR12903">
    <property type="entry name" value="MITOCHONDRIAL RIBOSOMAL PROTEIN L24"/>
    <property type="match status" value="1"/>
</dbReference>
<evidence type="ECO:0000313" key="5">
    <source>
        <dbReference type="Proteomes" id="UP001586593"/>
    </source>
</evidence>
<keyword evidence="2" id="KW-0689">Ribosomal protein</keyword>
<keyword evidence="5" id="KW-1185">Reference proteome</keyword>
<dbReference type="Proteomes" id="UP001586593">
    <property type="component" value="Unassembled WGS sequence"/>
</dbReference>
<comment type="caution">
    <text evidence="4">The sequence shown here is derived from an EMBL/GenBank/DDBJ whole genome shotgun (WGS) entry which is preliminary data.</text>
</comment>
<comment type="similarity">
    <text evidence="1">Belongs to the universal ribosomal protein uL24 family.</text>
</comment>
<dbReference type="EMBL" id="JAZHXJ010000001">
    <property type="protein sequence ID" value="KAL1884314.1"/>
    <property type="molecule type" value="Genomic_DNA"/>
</dbReference>
<evidence type="ECO:0008006" key="6">
    <source>
        <dbReference type="Google" id="ProtNLM"/>
    </source>
</evidence>
<dbReference type="InterPro" id="IPR003256">
    <property type="entry name" value="Ribosomal_uL24"/>
</dbReference>
<dbReference type="InterPro" id="IPR014722">
    <property type="entry name" value="Rib_uL2_dom2"/>
</dbReference>
<evidence type="ECO:0000313" key="4">
    <source>
        <dbReference type="EMBL" id="KAL1884314.1"/>
    </source>
</evidence>
<dbReference type="CDD" id="cd06089">
    <property type="entry name" value="KOW_RPL26"/>
    <property type="match status" value="1"/>
</dbReference>
<evidence type="ECO:0000256" key="2">
    <source>
        <dbReference type="ARBA" id="ARBA00022980"/>
    </source>
</evidence>
<dbReference type="InterPro" id="IPR008991">
    <property type="entry name" value="Translation_prot_SH3-like_sf"/>
</dbReference>
<dbReference type="InterPro" id="IPR041988">
    <property type="entry name" value="Ribosomal_uL24_KOW"/>
</dbReference>
<dbReference type="Pfam" id="PF22682">
    <property type="entry name" value="Ribosomal_uL24m-like"/>
    <property type="match status" value="1"/>
</dbReference>
<gene>
    <name evidence="4" type="ORF">VTK73DRAFT_8</name>
</gene>
<organism evidence="4 5">
    <name type="scientific">Phialemonium thermophilum</name>
    <dbReference type="NCBI Taxonomy" id="223376"/>
    <lineage>
        <taxon>Eukaryota</taxon>
        <taxon>Fungi</taxon>
        <taxon>Dikarya</taxon>
        <taxon>Ascomycota</taxon>
        <taxon>Pezizomycotina</taxon>
        <taxon>Sordariomycetes</taxon>
        <taxon>Sordariomycetidae</taxon>
        <taxon>Cephalothecales</taxon>
        <taxon>Cephalothecaceae</taxon>
        <taxon>Phialemonium</taxon>
    </lineage>
</organism>
<evidence type="ECO:0000256" key="1">
    <source>
        <dbReference type="ARBA" id="ARBA00010618"/>
    </source>
</evidence>
<sequence length="377" mass="43845">MDKLLRRTRTAERQVARRLARQERIDVRLRRTQRRETESRSSKEITAQLRDAARARRESWEMGPLAPYRGAPVVNESAIARERRSPVQWGSISPSRAHIDYDLSHDEQNARCAWAGGVKYLCLKKNDRVAVIEGHMRGKIGVLTDVTPSRGVVSIREISKVNVTVPHYMLPEEMGRATVQPLEADIPISAVRLVYPLPDEKTGRVRDAVITELKPIHIHHDRPTQKTTWSRIIPGLNIEIPWPEEEPEKFQDYAVDSLRIDVEEKTFVPTLLRPPMPDTVINELRNQYSKFRTRHTDEYIVRKELEEAEKRARHETVKIMRTPLQEYNVQQRELRRSRGQPELSDEMLEKIGEVMARNRHRTQRVADLLEADSPRVP</sequence>